<keyword evidence="3" id="KW-1185">Reference proteome</keyword>
<proteinExistence type="predicted"/>
<keyword evidence="1" id="KW-1133">Transmembrane helix</keyword>
<keyword evidence="1" id="KW-0812">Transmembrane</keyword>
<dbReference type="AlphaFoldDB" id="A0A8X6F8V1"/>
<protein>
    <submittedName>
        <fullName evidence="2">Uncharacterized protein</fullName>
    </submittedName>
</protein>
<organism evidence="2 3">
    <name type="scientific">Trichonephila clavata</name>
    <name type="common">Joro spider</name>
    <name type="synonym">Nephila clavata</name>
    <dbReference type="NCBI Taxonomy" id="2740835"/>
    <lineage>
        <taxon>Eukaryota</taxon>
        <taxon>Metazoa</taxon>
        <taxon>Ecdysozoa</taxon>
        <taxon>Arthropoda</taxon>
        <taxon>Chelicerata</taxon>
        <taxon>Arachnida</taxon>
        <taxon>Araneae</taxon>
        <taxon>Araneomorphae</taxon>
        <taxon>Entelegynae</taxon>
        <taxon>Araneoidea</taxon>
        <taxon>Nephilidae</taxon>
        <taxon>Trichonephila</taxon>
    </lineage>
</organism>
<accession>A0A8X6F8V1</accession>
<feature type="transmembrane region" description="Helical" evidence="1">
    <location>
        <begin position="144"/>
        <end position="162"/>
    </location>
</feature>
<evidence type="ECO:0000313" key="3">
    <source>
        <dbReference type="Proteomes" id="UP000887116"/>
    </source>
</evidence>
<reference evidence="2" key="1">
    <citation type="submission" date="2020-07" db="EMBL/GenBank/DDBJ databases">
        <title>Multicomponent nature underlies the extraordinary mechanical properties of spider dragline silk.</title>
        <authorList>
            <person name="Kono N."/>
            <person name="Nakamura H."/>
            <person name="Mori M."/>
            <person name="Yoshida Y."/>
            <person name="Ohtoshi R."/>
            <person name="Malay A.D."/>
            <person name="Moran D.A.P."/>
            <person name="Tomita M."/>
            <person name="Numata K."/>
            <person name="Arakawa K."/>
        </authorList>
    </citation>
    <scope>NUCLEOTIDE SEQUENCE</scope>
</reference>
<name>A0A8X6F8V1_TRICU</name>
<dbReference type="OrthoDB" id="10319462at2759"/>
<keyword evidence="1" id="KW-0472">Membrane</keyword>
<evidence type="ECO:0000313" key="2">
    <source>
        <dbReference type="EMBL" id="GFQ72584.1"/>
    </source>
</evidence>
<sequence>MKFETHRNVNNLILVRSGNNASGKKLLKYRKIRSGISNSTFPGEGISSENRAYQNMNISSTSVRDNLAVVSPMSEGGKKENSDMSTMHLTSRLATNDSLALGVKYHSEYLRERGRDEKRWMLPLTDNPINRKLKLKMTCLPNDWCLHLMAAMIVNMITWVAWRMMSQTMHRRSAFLQIDIICVNPFIDRLFPRDSRQEKLRHRACSQVKRNLNQIEST</sequence>
<gene>
    <name evidence="2" type="ORF">TNCT_37521</name>
</gene>
<evidence type="ECO:0000256" key="1">
    <source>
        <dbReference type="SAM" id="Phobius"/>
    </source>
</evidence>
<comment type="caution">
    <text evidence="2">The sequence shown here is derived from an EMBL/GenBank/DDBJ whole genome shotgun (WGS) entry which is preliminary data.</text>
</comment>
<dbReference type="Proteomes" id="UP000887116">
    <property type="component" value="Unassembled WGS sequence"/>
</dbReference>
<dbReference type="EMBL" id="BMAO01011283">
    <property type="protein sequence ID" value="GFQ72584.1"/>
    <property type="molecule type" value="Genomic_DNA"/>
</dbReference>